<dbReference type="InterPro" id="IPR006543">
    <property type="entry name" value="Histidinol-phos"/>
</dbReference>
<feature type="binding site" evidence="10">
    <location>
        <position position="98"/>
    </location>
    <ligand>
        <name>Zn(2+)</name>
        <dbReference type="ChEBI" id="CHEBI:29105"/>
    </ligand>
</feature>
<evidence type="ECO:0000256" key="2">
    <source>
        <dbReference type="ARBA" id="ARBA00022490"/>
    </source>
</evidence>
<dbReference type="AlphaFoldDB" id="A0A0D6EVX1"/>
<dbReference type="NCBIfam" id="TIGR01656">
    <property type="entry name" value="Histidinol-ppas"/>
    <property type="match status" value="1"/>
</dbReference>
<accession>A0A0D6EVX1</accession>
<evidence type="ECO:0000256" key="10">
    <source>
        <dbReference type="PIRSR" id="PIRSR004682-4"/>
    </source>
</evidence>
<dbReference type="InterPro" id="IPR004446">
    <property type="entry name" value="Heptose_bisP_phosphatase"/>
</dbReference>
<keyword evidence="12" id="KW-1185">Reference proteome</keyword>
<dbReference type="OrthoDB" id="9781367at2"/>
<dbReference type="STRING" id="1581557.BN1208_0902"/>
<evidence type="ECO:0000256" key="7">
    <source>
        <dbReference type="PIRNR" id="PIRNR004682"/>
    </source>
</evidence>
<keyword evidence="5 7" id="KW-0119">Carbohydrate metabolism</keyword>
<keyword evidence="10" id="KW-0862">Zinc</keyword>
<evidence type="ECO:0000256" key="4">
    <source>
        <dbReference type="ARBA" id="ARBA00022801"/>
    </source>
</evidence>
<proteinExistence type="inferred from homology"/>
<dbReference type="InterPro" id="IPR023214">
    <property type="entry name" value="HAD_sf"/>
</dbReference>
<dbReference type="EC" id="3.1.3.-" evidence="7"/>
<feature type="active site" description="Proton donor" evidence="8">
    <location>
        <position position="10"/>
    </location>
</feature>
<dbReference type="GO" id="GO:0016791">
    <property type="term" value="F:phosphatase activity"/>
    <property type="evidence" value="ECO:0007669"/>
    <property type="project" value="InterPro"/>
</dbReference>
<dbReference type="CDD" id="cd07503">
    <property type="entry name" value="HAD_HisB-N"/>
    <property type="match status" value="1"/>
</dbReference>
<feature type="binding site" evidence="10">
    <location>
        <position position="10"/>
    </location>
    <ligand>
        <name>Mg(2+)</name>
        <dbReference type="ChEBI" id="CHEBI:18420"/>
    </ligand>
</feature>
<feature type="site" description="Stabilizes the phosphoryl group" evidence="9">
    <location>
        <position position="56"/>
    </location>
</feature>
<protein>
    <recommendedName>
        <fullName evidence="6 7">D,D-heptose 1,7-bisphosphate phosphatase</fullName>
        <ecNumber evidence="7">3.1.3.-</ecNumber>
    </recommendedName>
</protein>
<organism evidence="11 12">
    <name type="scientific">Candidatus Methylopumilus planktonicus</name>
    <dbReference type="NCBI Taxonomy" id="1581557"/>
    <lineage>
        <taxon>Bacteria</taxon>
        <taxon>Pseudomonadati</taxon>
        <taxon>Pseudomonadota</taxon>
        <taxon>Betaproteobacteria</taxon>
        <taxon>Nitrosomonadales</taxon>
        <taxon>Methylophilaceae</taxon>
        <taxon>Candidatus Methylopumilus</taxon>
    </lineage>
</organism>
<dbReference type="PANTHER" id="PTHR42891:SF1">
    <property type="entry name" value="D-GLYCERO-BETA-D-MANNO-HEPTOSE-1,7-BISPHOSPHATE 7-PHOSPHATASE"/>
    <property type="match status" value="1"/>
</dbReference>
<feature type="binding site" evidence="10">
    <location>
        <position position="127"/>
    </location>
    <ligand>
        <name>Mg(2+)</name>
        <dbReference type="ChEBI" id="CHEBI:18420"/>
    </ligand>
</feature>
<dbReference type="RefSeq" id="WP_046488284.1">
    <property type="nucleotide sequence ID" value="NZ_LN827929.1"/>
</dbReference>
<dbReference type="GO" id="GO:0005975">
    <property type="term" value="P:carbohydrate metabolic process"/>
    <property type="evidence" value="ECO:0007669"/>
    <property type="project" value="InterPro"/>
</dbReference>
<dbReference type="Pfam" id="PF13242">
    <property type="entry name" value="Hydrolase_like"/>
    <property type="match status" value="1"/>
</dbReference>
<feature type="binding site" evidence="10">
    <location>
        <position position="8"/>
    </location>
    <ligand>
        <name>Mg(2+)</name>
        <dbReference type="ChEBI" id="CHEBI:18420"/>
    </ligand>
</feature>
<evidence type="ECO:0000256" key="5">
    <source>
        <dbReference type="ARBA" id="ARBA00023277"/>
    </source>
</evidence>
<feature type="binding site" evidence="10">
    <location>
        <position position="92"/>
    </location>
    <ligand>
        <name>Zn(2+)</name>
        <dbReference type="ChEBI" id="CHEBI:29105"/>
    </ligand>
</feature>
<keyword evidence="10" id="KW-0460">Magnesium</keyword>
<comment type="similarity">
    <text evidence="7">Belongs to the gmhB family.</text>
</comment>
<dbReference type="PIRSF" id="PIRSF004682">
    <property type="entry name" value="GmhB"/>
    <property type="match status" value="1"/>
</dbReference>
<dbReference type="PANTHER" id="PTHR42891">
    <property type="entry name" value="D-GLYCERO-BETA-D-MANNO-HEPTOSE-1,7-BISPHOSPHATE 7-PHOSPHATASE"/>
    <property type="match status" value="1"/>
</dbReference>
<dbReference type="InterPro" id="IPR036412">
    <property type="entry name" value="HAD-like_sf"/>
</dbReference>
<evidence type="ECO:0000313" key="11">
    <source>
        <dbReference type="EMBL" id="CEZ19787.1"/>
    </source>
</evidence>
<dbReference type="NCBIfam" id="TIGR01662">
    <property type="entry name" value="HAD-SF-IIIA"/>
    <property type="match status" value="1"/>
</dbReference>
<dbReference type="GO" id="GO:0046872">
    <property type="term" value="F:metal ion binding"/>
    <property type="evidence" value="ECO:0007669"/>
    <property type="project" value="UniProtKB-KW"/>
</dbReference>
<evidence type="ECO:0000256" key="1">
    <source>
        <dbReference type="ARBA" id="ARBA00004496"/>
    </source>
</evidence>
<evidence type="ECO:0000256" key="3">
    <source>
        <dbReference type="ARBA" id="ARBA00022723"/>
    </source>
</evidence>
<feature type="site" description="Contributes to substrate recognition" evidence="9">
    <location>
        <position position="101"/>
    </location>
</feature>
<name>A0A0D6EVX1_9PROT</name>
<feature type="binding site" evidence="10">
    <location>
        <position position="90"/>
    </location>
    <ligand>
        <name>Zn(2+)</name>
        <dbReference type="ChEBI" id="CHEBI:29105"/>
    </ligand>
</feature>
<dbReference type="GO" id="GO:0005737">
    <property type="term" value="C:cytoplasm"/>
    <property type="evidence" value="ECO:0007669"/>
    <property type="project" value="UniProtKB-SubCell"/>
</dbReference>
<dbReference type="SUPFAM" id="SSF56784">
    <property type="entry name" value="HAD-like"/>
    <property type="match status" value="1"/>
</dbReference>
<reference evidence="12" key="1">
    <citation type="submission" date="2014-12" db="EMBL/GenBank/DDBJ databases">
        <authorList>
            <person name="Salcher M.M."/>
        </authorList>
    </citation>
    <scope>NUCLEOTIDE SEQUENCE [LARGE SCALE GENOMIC DNA]</scope>
    <source>
        <strain evidence="12">MMS-10A-171</strain>
    </source>
</reference>
<dbReference type="Gene3D" id="3.40.50.1000">
    <property type="entry name" value="HAD superfamily/HAD-like"/>
    <property type="match status" value="1"/>
</dbReference>
<sequence length="175" mass="19842">MNKAIFLDRDGVINHPRIIDGKPYPPLSLDDFKIIDGVEKALNLLHDVGYYLIVVTNQPDVARGDISKDKVELIHSFLKSNFPIDEIKSCYHDDSDHCECRKPNPGNILKAAEKYNIDLKNSYMIGDRWRDIEAGISAGCKTIFIDYSYKEKQPVTYGYKASDLLEAAEFILGDI</sequence>
<comment type="subcellular location">
    <subcellularLocation>
        <location evidence="1 7">Cytoplasm</location>
    </subcellularLocation>
</comment>
<dbReference type="HOGENOM" id="CLU_085077_3_1_4"/>
<evidence type="ECO:0000256" key="8">
    <source>
        <dbReference type="PIRSR" id="PIRSR004682-1"/>
    </source>
</evidence>
<keyword evidence="4 7" id="KW-0378">Hydrolase</keyword>
<dbReference type="KEGG" id="mbat:BN1208_0902"/>
<evidence type="ECO:0000313" key="12">
    <source>
        <dbReference type="Proteomes" id="UP000064007"/>
    </source>
</evidence>
<feature type="active site" description="Nucleophile" evidence="8">
    <location>
        <position position="8"/>
    </location>
</feature>
<keyword evidence="2 7" id="KW-0963">Cytoplasm</keyword>
<keyword evidence="3 10" id="KW-0479">Metal-binding</keyword>
<dbReference type="EMBL" id="LN827929">
    <property type="protein sequence ID" value="CEZ19787.1"/>
    <property type="molecule type" value="Genomic_DNA"/>
</dbReference>
<feature type="site" description="Stabilizes the phosphoryl group" evidence="9">
    <location>
        <position position="102"/>
    </location>
</feature>
<gene>
    <name evidence="11" type="ORF">BN1208_0902</name>
</gene>
<evidence type="ECO:0000256" key="6">
    <source>
        <dbReference type="ARBA" id="ARBA00031828"/>
    </source>
</evidence>
<evidence type="ECO:0000256" key="9">
    <source>
        <dbReference type="PIRSR" id="PIRSR004682-3"/>
    </source>
</evidence>
<comment type="cofactor">
    <cofactor evidence="10">
        <name>Zn(2+)</name>
        <dbReference type="ChEBI" id="CHEBI:29105"/>
    </cofactor>
</comment>
<feature type="binding site" evidence="10">
    <location>
        <position position="100"/>
    </location>
    <ligand>
        <name>Zn(2+)</name>
        <dbReference type="ChEBI" id="CHEBI:29105"/>
    </ligand>
</feature>
<comment type="cofactor">
    <cofactor evidence="10">
        <name>Mg(2+)</name>
        <dbReference type="ChEBI" id="CHEBI:18420"/>
    </cofactor>
</comment>
<dbReference type="InterPro" id="IPR006549">
    <property type="entry name" value="HAD-SF_hydro_IIIA"/>
</dbReference>
<dbReference type="Proteomes" id="UP000064007">
    <property type="component" value="Chromosome 1"/>
</dbReference>